<evidence type="ECO:0000313" key="2">
    <source>
        <dbReference type="EMBL" id="QDV88261.1"/>
    </source>
</evidence>
<sequence length="88" mass="9669">MTSSTTQKSNGMWIIAALVVLLLILHQDNWFWTDDTLVFGFMPIGLFWHACISIGASLTWALATVIAWPLPDEVDENGDVSSTEEAAS</sequence>
<protein>
    <recommendedName>
        <fullName evidence="4">DUF3311 domain-containing protein</fullName>
    </recommendedName>
</protein>
<evidence type="ECO:0000313" key="3">
    <source>
        <dbReference type="Proteomes" id="UP000318081"/>
    </source>
</evidence>
<gene>
    <name evidence="2" type="ORF">TBK1r_72930</name>
</gene>
<dbReference type="EMBL" id="CP036432">
    <property type="protein sequence ID" value="QDV88261.1"/>
    <property type="molecule type" value="Genomic_DNA"/>
</dbReference>
<dbReference type="Pfam" id="PF11755">
    <property type="entry name" value="DUF3311"/>
    <property type="match status" value="1"/>
</dbReference>
<feature type="transmembrane region" description="Helical" evidence="1">
    <location>
        <begin position="12"/>
        <end position="32"/>
    </location>
</feature>
<evidence type="ECO:0000256" key="1">
    <source>
        <dbReference type="SAM" id="Phobius"/>
    </source>
</evidence>
<reference evidence="2 3" key="1">
    <citation type="submission" date="2019-02" db="EMBL/GenBank/DDBJ databases">
        <title>Deep-cultivation of Planctomycetes and their phenomic and genomic characterization uncovers novel biology.</title>
        <authorList>
            <person name="Wiegand S."/>
            <person name="Jogler M."/>
            <person name="Boedeker C."/>
            <person name="Pinto D."/>
            <person name="Vollmers J."/>
            <person name="Rivas-Marin E."/>
            <person name="Kohn T."/>
            <person name="Peeters S.H."/>
            <person name="Heuer A."/>
            <person name="Rast P."/>
            <person name="Oberbeckmann S."/>
            <person name="Bunk B."/>
            <person name="Jeske O."/>
            <person name="Meyerdierks A."/>
            <person name="Storesund J.E."/>
            <person name="Kallscheuer N."/>
            <person name="Luecker S."/>
            <person name="Lage O.M."/>
            <person name="Pohl T."/>
            <person name="Merkel B.J."/>
            <person name="Hornburger P."/>
            <person name="Mueller R.-W."/>
            <person name="Bruemmer F."/>
            <person name="Labrenz M."/>
            <person name="Spormann A.M."/>
            <person name="Op den Camp H."/>
            <person name="Overmann J."/>
            <person name="Amann R."/>
            <person name="Jetten M.S.M."/>
            <person name="Mascher T."/>
            <person name="Medema M.H."/>
            <person name="Devos D.P."/>
            <person name="Kaster A.-K."/>
            <person name="Ovreas L."/>
            <person name="Rohde M."/>
            <person name="Galperin M.Y."/>
            <person name="Jogler C."/>
        </authorList>
    </citation>
    <scope>NUCLEOTIDE SEQUENCE [LARGE SCALE GENOMIC DNA]</scope>
    <source>
        <strain evidence="2 3">TBK1r</strain>
    </source>
</reference>
<evidence type="ECO:0008006" key="4">
    <source>
        <dbReference type="Google" id="ProtNLM"/>
    </source>
</evidence>
<name>A0ABX5Y5I5_9BACT</name>
<dbReference type="RefSeq" id="WP_145220441.1">
    <property type="nucleotide sequence ID" value="NZ_CP036432.1"/>
</dbReference>
<dbReference type="Proteomes" id="UP000318081">
    <property type="component" value="Chromosome"/>
</dbReference>
<dbReference type="InterPro" id="IPR021741">
    <property type="entry name" value="DUF3311"/>
</dbReference>
<keyword evidence="1" id="KW-0472">Membrane</keyword>
<keyword evidence="1" id="KW-0812">Transmembrane</keyword>
<keyword evidence="1" id="KW-1133">Transmembrane helix</keyword>
<feature type="transmembrane region" description="Helical" evidence="1">
    <location>
        <begin position="44"/>
        <end position="68"/>
    </location>
</feature>
<organism evidence="2 3">
    <name type="scientific">Stieleria magnilauensis</name>
    <dbReference type="NCBI Taxonomy" id="2527963"/>
    <lineage>
        <taxon>Bacteria</taxon>
        <taxon>Pseudomonadati</taxon>
        <taxon>Planctomycetota</taxon>
        <taxon>Planctomycetia</taxon>
        <taxon>Pirellulales</taxon>
        <taxon>Pirellulaceae</taxon>
        <taxon>Stieleria</taxon>
    </lineage>
</organism>
<proteinExistence type="predicted"/>
<keyword evidence="3" id="KW-1185">Reference proteome</keyword>
<accession>A0ABX5Y5I5</accession>